<organism evidence="6 7">
    <name type="scientific">Candidatus Caccoplasma merdipullorum</name>
    <dbReference type="NCBI Taxonomy" id="2840718"/>
    <lineage>
        <taxon>Bacteria</taxon>
        <taxon>Pseudomonadati</taxon>
        <taxon>Bacteroidota</taxon>
        <taxon>Bacteroidia</taxon>
        <taxon>Bacteroidales</taxon>
        <taxon>Bacteroidaceae</taxon>
        <taxon>Bacteroidaceae incertae sedis</taxon>
        <taxon>Candidatus Caccoplasma</taxon>
    </lineage>
</organism>
<dbReference type="Proteomes" id="UP000823636">
    <property type="component" value="Unassembled WGS sequence"/>
</dbReference>
<evidence type="ECO:0000256" key="1">
    <source>
        <dbReference type="ARBA" id="ARBA00007228"/>
    </source>
</evidence>
<keyword evidence="3" id="KW-0808">Transferase</keyword>
<feature type="domain" description="MRM3-like substrate binding" evidence="5">
    <location>
        <begin position="5"/>
        <end position="85"/>
    </location>
</feature>
<keyword evidence="2 6" id="KW-0489">Methyltransferase</keyword>
<dbReference type="GO" id="GO:0008173">
    <property type="term" value="F:RNA methyltransferase activity"/>
    <property type="evidence" value="ECO:0007669"/>
    <property type="project" value="InterPro"/>
</dbReference>
<dbReference type="Gene3D" id="3.40.1280.10">
    <property type="match status" value="1"/>
</dbReference>
<comment type="caution">
    <text evidence="6">The sequence shown here is derived from an EMBL/GenBank/DDBJ whole genome shotgun (WGS) entry which is preliminary data.</text>
</comment>
<evidence type="ECO:0000259" key="4">
    <source>
        <dbReference type="Pfam" id="PF00588"/>
    </source>
</evidence>
<dbReference type="Pfam" id="PF00588">
    <property type="entry name" value="SpoU_methylase"/>
    <property type="match status" value="1"/>
</dbReference>
<dbReference type="InterPro" id="IPR051259">
    <property type="entry name" value="rRNA_Methyltransferase"/>
</dbReference>
<dbReference type="AlphaFoldDB" id="A0A9D9E493"/>
<dbReference type="GO" id="GO:0003723">
    <property type="term" value="F:RNA binding"/>
    <property type="evidence" value="ECO:0007669"/>
    <property type="project" value="InterPro"/>
</dbReference>
<dbReference type="PANTHER" id="PTHR43191">
    <property type="entry name" value="RRNA METHYLTRANSFERASE 3"/>
    <property type="match status" value="1"/>
</dbReference>
<dbReference type="Gene3D" id="3.30.1330.30">
    <property type="match status" value="1"/>
</dbReference>
<name>A0A9D9E493_9BACT</name>
<evidence type="ECO:0000256" key="3">
    <source>
        <dbReference type="ARBA" id="ARBA00022679"/>
    </source>
</evidence>
<dbReference type="InterPro" id="IPR001537">
    <property type="entry name" value="SpoU_MeTrfase"/>
</dbReference>
<feature type="domain" description="tRNA/rRNA methyltransferase SpoU type" evidence="4">
    <location>
        <begin position="103"/>
        <end position="242"/>
    </location>
</feature>
<evidence type="ECO:0000259" key="5">
    <source>
        <dbReference type="Pfam" id="PF22435"/>
    </source>
</evidence>
<evidence type="ECO:0000313" key="7">
    <source>
        <dbReference type="Proteomes" id="UP000823636"/>
    </source>
</evidence>
<protein>
    <submittedName>
        <fullName evidence="6">RNA methyltransferase</fullName>
    </submittedName>
</protein>
<reference evidence="6" key="1">
    <citation type="submission" date="2020-10" db="EMBL/GenBank/DDBJ databases">
        <authorList>
            <person name="Gilroy R."/>
        </authorList>
    </citation>
    <scope>NUCLEOTIDE SEQUENCE</scope>
    <source>
        <strain evidence="6">G3-4614</strain>
    </source>
</reference>
<dbReference type="GO" id="GO:0006396">
    <property type="term" value="P:RNA processing"/>
    <property type="evidence" value="ECO:0007669"/>
    <property type="project" value="InterPro"/>
</dbReference>
<dbReference type="PANTHER" id="PTHR43191:SF2">
    <property type="entry name" value="RRNA METHYLTRANSFERASE 3, MITOCHONDRIAL"/>
    <property type="match status" value="1"/>
</dbReference>
<dbReference type="InterPro" id="IPR029026">
    <property type="entry name" value="tRNA_m1G_MTases_N"/>
</dbReference>
<dbReference type="InterPro" id="IPR029064">
    <property type="entry name" value="Ribosomal_eL30-like_sf"/>
</dbReference>
<comment type="similarity">
    <text evidence="1">Belongs to the class IV-like SAM-binding methyltransferase superfamily. RNA methyltransferase TrmH family.</text>
</comment>
<dbReference type="InterPro" id="IPR053888">
    <property type="entry name" value="MRM3-like_sub_bind"/>
</dbReference>
<evidence type="ECO:0000256" key="2">
    <source>
        <dbReference type="ARBA" id="ARBA00022603"/>
    </source>
</evidence>
<dbReference type="EMBL" id="JADIMW010000031">
    <property type="protein sequence ID" value="MBO8437896.1"/>
    <property type="molecule type" value="Genomic_DNA"/>
</dbReference>
<dbReference type="InterPro" id="IPR029028">
    <property type="entry name" value="Alpha/beta_knot_MTases"/>
</dbReference>
<dbReference type="SUPFAM" id="SSF75217">
    <property type="entry name" value="alpha/beta knot"/>
    <property type="match status" value="1"/>
</dbReference>
<reference evidence="6" key="2">
    <citation type="journal article" date="2021" name="PeerJ">
        <title>Extensive microbial diversity within the chicken gut microbiome revealed by metagenomics and culture.</title>
        <authorList>
            <person name="Gilroy R."/>
            <person name="Ravi A."/>
            <person name="Getino M."/>
            <person name="Pursley I."/>
            <person name="Horton D.L."/>
            <person name="Alikhan N.F."/>
            <person name="Baker D."/>
            <person name="Gharbi K."/>
            <person name="Hall N."/>
            <person name="Watson M."/>
            <person name="Adriaenssens E.M."/>
            <person name="Foster-Nyarko E."/>
            <person name="Jarju S."/>
            <person name="Secka A."/>
            <person name="Antonio M."/>
            <person name="Oren A."/>
            <person name="Chaudhuri R.R."/>
            <person name="La Ragione R."/>
            <person name="Hildebrand F."/>
            <person name="Pallen M.J."/>
        </authorList>
    </citation>
    <scope>NUCLEOTIDE SEQUENCE</scope>
    <source>
        <strain evidence="6">G3-4614</strain>
    </source>
</reference>
<accession>A0A9D9E493</accession>
<sequence length="253" mass="27368">MLSKAKIKLIRSLENKKDRRATGLFLAEGGKIIEDMAPYLNCRLLAATEEWLALHPDIKAGETVAASSGEIERASLMQSPQDVVAVFEMPRHEYSPEKLKGKLVIALDGVQDPGNLGTIVRTADWFGIDTVLCSAGCADIYNPKSIQASMGAAARVAVLYGDLQKMIIETGKPVFGTFLDGENIYETELANDAVIVMGNEGKGISTKTEAVVTRRITLPSFKGEGQGCVESLNVAAATAAICAEFRRRDYLRQ</sequence>
<dbReference type="Pfam" id="PF22435">
    <property type="entry name" value="MRM3-like_sub_bind"/>
    <property type="match status" value="1"/>
</dbReference>
<proteinExistence type="inferred from homology"/>
<evidence type="ECO:0000313" key="6">
    <source>
        <dbReference type="EMBL" id="MBO8437896.1"/>
    </source>
</evidence>
<dbReference type="CDD" id="cd18109">
    <property type="entry name" value="SpoU-like_RNA-MTase"/>
    <property type="match status" value="1"/>
</dbReference>
<dbReference type="GO" id="GO:0032259">
    <property type="term" value="P:methylation"/>
    <property type="evidence" value="ECO:0007669"/>
    <property type="project" value="UniProtKB-KW"/>
</dbReference>
<gene>
    <name evidence="6" type="ORF">IAC54_03230</name>
</gene>
<dbReference type="SUPFAM" id="SSF55315">
    <property type="entry name" value="L30e-like"/>
    <property type="match status" value="1"/>
</dbReference>